<sequence>MRLPRVSVTLTPMSNPREFYDDFAEAYDGMFADWDASIARQARVFAALLGEAGQTILDCSCGIGTQALGLAALGFHVTGTDISPASVARARREAAARGVALPTAAADMRALPFLDDSFDAVLCVDNALCHVLDADGVVTALRETRRVLRGGGRLILSVRDYDEARRSRPRRTPPQLSRRDGQWCVTFQLWHWDRHGDRYDFEHFQLRGSRGEWRMRRRVSRLWALTREELGELASRAGFSRLEWLAPADSGFYQPVLVAG</sequence>
<reference evidence="2 3" key="1">
    <citation type="journal article" date="2009" name="Stand. Genomic Sci.">
        <title>Complete genome sequence of Stackebrandtia nassauensis type strain (LLR-40K-21).</title>
        <authorList>
            <person name="Munk C."/>
            <person name="Lapidus A."/>
            <person name="Copeland A."/>
            <person name="Jando M."/>
            <person name="Mayilraj S."/>
            <person name="Glavina Del Rio T."/>
            <person name="Nolan M."/>
            <person name="Chen F."/>
            <person name="Lucas S."/>
            <person name="Tice H."/>
            <person name="Cheng J.F."/>
            <person name="Han C."/>
            <person name="Detter J.C."/>
            <person name="Bruce D."/>
            <person name="Goodwin L."/>
            <person name="Chain P."/>
            <person name="Pitluck S."/>
            <person name="Goker M."/>
            <person name="Ovchinikova G."/>
            <person name="Pati A."/>
            <person name="Ivanova N."/>
            <person name="Mavromatis K."/>
            <person name="Chen A."/>
            <person name="Palaniappan K."/>
            <person name="Land M."/>
            <person name="Hauser L."/>
            <person name="Chang Y.J."/>
            <person name="Jeffries C.D."/>
            <person name="Bristow J."/>
            <person name="Eisen J.A."/>
            <person name="Markowitz V."/>
            <person name="Hugenholtz P."/>
            <person name="Kyrpides N.C."/>
            <person name="Klenk H.P."/>
        </authorList>
    </citation>
    <scope>NUCLEOTIDE SEQUENCE [LARGE SCALE GENOMIC DNA]</scope>
    <source>
        <strain evidence="3">DSM 44728 / CIP 108903 / NRRL B-16338 / NBRC 102104 / LLR-40K-21</strain>
    </source>
</reference>
<dbReference type="KEGG" id="sna:Snas_1648"/>
<feature type="domain" description="Methyltransferase" evidence="1">
    <location>
        <begin position="56"/>
        <end position="152"/>
    </location>
</feature>
<protein>
    <submittedName>
        <fullName evidence="2">Methyltransferase type 11</fullName>
    </submittedName>
</protein>
<keyword evidence="3" id="KW-1185">Reference proteome</keyword>
<dbReference type="Proteomes" id="UP000000844">
    <property type="component" value="Chromosome"/>
</dbReference>
<evidence type="ECO:0000313" key="3">
    <source>
        <dbReference type="Proteomes" id="UP000000844"/>
    </source>
</evidence>
<dbReference type="HOGENOM" id="CLU_069129_8_1_11"/>
<dbReference type="InterPro" id="IPR041698">
    <property type="entry name" value="Methyltransf_25"/>
</dbReference>
<dbReference type="InterPro" id="IPR050508">
    <property type="entry name" value="Methyltransf_Superfamily"/>
</dbReference>
<keyword evidence="2" id="KW-0489">Methyltransferase</keyword>
<dbReference type="EMBL" id="CP001778">
    <property type="protein sequence ID" value="ADD41351.1"/>
    <property type="molecule type" value="Genomic_DNA"/>
</dbReference>
<dbReference type="GO" id="GO:0032259">
    <property type="term" value="P:methylation"/>
    <property type="evidence" value="ECO:0007669"/>
    <property type="project" value="UniProtKB-KW"/>
</dbReference>
<keyword evidence="2" id="KW-0808">Transferase</keyword>
<gene>
    <name evidence="2" type="ordered locus">Snas_1648</name>
</gene>
<dbReference type="STRING" id="446470.Snas_1648"/>
<evidence type="ECO:0000313" key="2">
    <source>
        <dbReference type="EMBL" id="ADD41351.1"/>
    </source>
</evidence>
<name>D3PX88_STANL</name>
<evidence type="ECO:0000259" key="1">
    <source>
        <dbReference type="Pfam" id="PF13649"/>
    </source>
</evidence>
<dbReference type="AlphaFoldDB" id="D3PX88"/>
<dbReference type="Pfam" id="PF13649">
    <property type="entry name" value="Methyltransf_25"/>
    <property type="match status" value="1"/>
</dbReference>
<accession>D3PX88</accession>
<organism evidence="2 3">
    <name type="scientific">Stackebrandtia nassauensis (strain DSM 44728 / CIP 108903 / NRRL B-16338 / NBRC 102104 / LLR-40K-21)</name>
    <dbReference type="NCBI Taxonomy" id="446470"/>
    <lineage>
        <taxon>Bacteria</taxon>
        <taxon>Bacillati</taxon>
        <taxon>Actinomycetota</taxon>
        <taxon>Actinomycetes</taxon>
        <taxon>Glycomycetales</taxon>
        <taxon>Glycomycetaceae</taxon>
        <taxon>Stackebrandtia</taxon>
    </lineage>
</organism>
<proteinExistence type="predicted"/>
<dbReference type="SUPFAM" id="SSF53335">
    <property type="entry name" value="S-adenosyl-L-methionine-dependent methyltransferases"/>
    <property type="match status" value="1"/>
</dbReference>
<dbReference type="InterPro" id="IPR029063">
    <property type="entry name" value="SAM-dependent_MTases_sf"/>
</dbReference>
<dbReference type="eggNOG" id="COG2226">
    <property type="taxonomic scope" value="Bacteria"/>
</dbReference>
<dbReference type="GO" id="GO:0008168">
    <property type="term" value="F:methyltransferase activity"/>
    <property type="evidence" value="ECO:0007669"/>
    <property type="project" value="UniProtKB-KW"/>
</dbReference>
<dbReference type="CDD" id="cd02440">
    <property type="entry name" value="AdoMet_MTases"/>
    <property type="match status" value="1"/>
</dbReference>
<dbReference type="PANTHER" id="PTHR42912">
    <property type="entry name" value="METHYLTRANSFERASE"/>
    <property type="match status" value="1"/>
</dbReference>
<dbReference type="Gene3D" id="3.40.50.150">
    <property type="entry name" value="Vaccinia Virus protein VP39"/>
    <property type="match status" value="1"/>
</dbReference>